<organism evidence="1">
    <name type="scientific">marine sediment metagenome</name>
    <dbReference type="NCBI Taxonomy" id="412755"/>
    <lineage>
        <taxon>unclassified sequences</taxon>
        <taxon>metagenomes</taxon>
        <taxon>ecological metagenomes</taxon>
    </lineage>
</organism>
<protein>
    <submittedName>
        <fullName evidence="1">Uncharacterized protein</fullName>
    </submittedName>
</protein>
<sequence>MANRPTITIESNDVTATNVPVVLAGTAGIGYTLRLISPSGTVESSGTVTGSGTVNLTPAGAGRKFIIAFQTTAANADPSRVREVIVPAASATPTVAWYRVTGIVRVQGAPKKACVVERIERPIEA</sequence>
<name>A0A0F9B7S1_9ZZZZ</name>
<proteinExistence type="predicted"/>
<dbReference type="EMBL" id="LAZR01039056">
    <property type="protein sequence ID" value="KKL17949.1"/>
    <property type="molecule type" value="Genomic_DNA"/>
</dbReference>
<evidence type="ECO:0000313" key="1">
    <source>
        <dbReference type="EMBL" id="KKL17949.1"/>
    </source>
</evidence>
<gene>
    <name evidence="1" type="ORF">LCGC14_2480400</name>
</gene>
<comment type="caution">
    <text evidence="1">The sequence shown here is derived from an EMBL/GenBank/DDBJ whole genome shotgun (WGS) entry which is preliminary data.</text>
</comment>
<dbReference type="AlphaFoldDB" id="A0A0F9B7S1"/>
<reference evidence="1" key="1">
    <citation type="journal article" date="2015" name="Nature">
        <title>Complex archaea that bridge the gap between prokaryotes and eukaryotes.</title>
        <authorList>
            <person name="Spang A."/>
            <person name="Saw J.H."/>
            <person name="Jorgensen S.L."/>
            <person name="Zaremba-Niedzwiedzka K."/>
            <person name="Martijn J."/>
            <person name="Lind A.E."/>
            <person name="van Eijk R."/>
            <person name="Schleper C."/>
            <person name="Guy L."/>
            <person name="Ettema T.J."/>
        </authorList>
    </citation>
    <scope>NUCLEOTIDE SEQUENCE</scope>
</reference>
<accession>A0A0F9B7S1</accession>